<protein>
    <submittedName>
        <fullName evidence="1">Uncharacterized protein</fullName>
    </submittedName>
</protein>
<feature type="non-terminal residue" evidence="1">
    <location>
        <position position="52"/>
    </location>
</feature>
<organism evidence="1 2">
    <name type="scientific">Zopfia rhizophila CBS 207.26</name>
    <dbReference type="NCBI Taxonomy" id="1314779"/>
    <lineage>
        <taxon>Eukaryota</taxon>
        <taxon>Fungi</taxon>
        <taxon>Dikarya</taxon>
        <taxon>Ascomycota</taxon>
        <taxon>Pezizomycotina</taxon>
        <taxon>Dothideomycetes</taxon>
        <taxon>Dothideomycetes incertae sedis</taxon>
        <taxon>Zopfiaceae</taxon>
        <taxon>Zopfia</taxon>
    </lineage>
</organism>
<keyword evidence="2" id="KW-1185">Reference proteome</keyword>
<sequence length="52" mass="5953">MIACSSPLWAVEARIQRDGKFSSTRWSHHNHTTYCFRLGDAIIHLGRLIKGN</sequence>
<accession>A0A6A6E545</accession>
<reference evidence="1" key="1">
    <citation type="journal article" date="2020" name="Stud. Mycol.">
        <title>101 Dothideomycetes genomes: a test case for predicting lifestyles and emergence of pathogens.</title>
        <authorList>
            <person name="Haridas S."/>
            <person name="Albert R."/>
            <person name="Binder M."/>
            <person name="Bloem J."/>
            <person name="Labutti K."/>
            <person name="Salamov A."/>
            <person name="Andreopoulos B."/>
            <person name="Baker S."/>
            <person name="Barry K."/>
            <person name="Bills G."/>
            <person name="Bluhm B."/>
            <person name="Cannon C."/>
            <person name="Castanera R."/>
            <person name="Culley D."/>
            <person name="Daum C."/>
            <person name="Ezra D."/>
            <person name="Gonzalez J."/>
            <person name="Henrissat B."/>
            <person name="Kuo A."/>
            <person name="Liang C."/>
            <person name="Lipzen A."/>
            <person name="Lutzoni F."/>
            <person name="Magnuson J."/>
            <person name="Mondo S."/>
            <person name="Nolan M."/>
            <person name="Ohm R."/>
            <person name="Pangilinan J."/>
            <person name="Park H.-J."/>
            <person name="Ramirez L."/>
            <person name="Alfaro M."/>
            <person name="Sun H."/>
            <person name="Tritt A."/>
            <person name="Yoshinaga Y."/>
            <person name="Zwiers L.-H."/>
            <person name="Turgeon B."/>
            <person name="Goodwin S."/>
            <person name="Spatafora J."/>
            <person name="Crous P."/>
            <person name="Grigoriev I."/>
        </authorList>
    </citation>
    <scope>NUCLEOTIDE SEQUENCE</scope>
    <source>
        <strain evidence="1">CBS 207.26</strain>
    </source>
</reference>
<evidence type="ECO:0000313" key="2">
    <source>
        <dbReference type="Proteomes" id="UP000800200"/>
    </source>
</evidence>
<evidence type="ECO:0000313" key="1">
    <source>
        <dbReference type="EMBL" id="KAF2185290.1"/>
    </source>
</evidence>
<dbReference type="EMBL" id="ML994634">
    <property type="protein sequence ID" value="KAF2185290.1"/>
    <property type="molecule type" value="Genomic_DNA"/>
</dbReference>
<dbReference type="AlphaFoldDB" id="A0A6A6E545"/>
<dbReference type="Proteomes" id="UP000800200">
    <property type="component" value="Unassembled WGS sequence"/>
</dbReference>
<proteinExistence type="predicted"/>
<name>A0A6A6E545_9PEZI</name>
<gene>
    <name evidence="1" type="ORF">K469DRAFT_708072</name>
</gene>